<dbReference type="AlphaFoldDB" id="A0A556PA33"/>
<gene>
    <name evidence="2" type="ORF">FPQ13_11380</name>
</gene>
<dbReference type="EMBL" id="VMHE01000027">
    <property type="protein sequence ID" value="TSJ61230.1"/>
    <property type="molecule type" value="Genomic_DNA"/>
</dbReference>
<evidence type="ECO:0000313" key="2">
    <source>
        <dbReference type="EMBL" id="TSJ61230.1"/>
    </source>
</evidence>
<keyword evidence="3" id="KW-1185">Reference proteome</keyword>
<dbReference type="OrthoDB" id="73040at2"/>
<dbReference type="InterPro" id="IPR047808">
    <property type="entry name" value="CueP-like"/>
</dbReference>
<sequence length="172" mass="19275">MRLKVLYITLLSLFLLASCNTSDDTSTADQADVKEMVNEYSAGNFGDEQASITSTELIIQENNEEKRYELPEDEFFVSIAPFINQTHPCGNHSLTGCQGELANEEFEITITDVDGNVVFDEKRNSGKNGFVDLWLPRDQTYQVLAKHDGKTVESEISTFEDDGTCITTMQLQ</sequence>
<protein>
    <recommendedName>
        <fullName evidence="4">Lipoprotein</fullName>
    </recommendedName>
</protein>
<organism evidence="2 3">
    <name type="scientific">Allobacillus salarius</name>
    <dbReference type="NCBI Taxonomy" id="1955272"/>
    <lineage>
        <taxon>Bacteria</taxon>
        <taxon>Bacillati</taxon>
        <taxon>Bacillota</taxon>
        <taxon>Bacilli</taxon>
        <taxon>Bacillales</taxon>
        <taxon>Bacillaceae</taxon>
        <taxon>Allobacillus</taxon>
    </lineage>
</organism>
<evidence type="ECO:0000313" key="3">
    <source>
        <dbReference type="Proteomes" id="UP000316425"/>
    </source>
</evidence>
<evidence type="ECO:0000256" key="1">
    <source>
        <dbReference type="SAM" id="SignalP"/>
    </source>
</evidence>
<dbReference type="RefSeq" id="WP_144089454.1">
    <property type="nucleotide sequence ID" value="NZ_VMHE01000027.1"/>
</dbReference>
<dbReference type="PROSITE" id="PS51257">
    <property type="entry name" value="PROKAR_LIPOPROTEIN"/>
    <property type="match status" value="1"/>
</dbReference>
<dbReference type="Pfam" id="PF21172">
    <property type="entry name" value="CueP"/>
    <property type="match status" value="1"/>
</dbReference>
<name>A0A556PA33_9BACI</name>
<reference evidence="2 3" key="1">
    <citation type="submission" date="2019-07" db="EMBL/GenBank/DDBJ databases">
        <title>Allobacillus sp. nov. SKP isolated from shrimp paste of Euphausiacea.</title>
        <authorList>
            <person name="Kanchanasin P."/>
            <person name="Tanasupawat S."/>
            <person name="Shi W."/>
            <person name="Wu L."/>
            <person name="Ma J."/>
        </authorList>
    </citation>
    <scope>NUCLEOTIDE SEQUENCE [LARGE SCALE GENOMIC DNA]</scope>
    <source>
        <strain evidence="2 3">SKP4-8</strain>
    </source>
</reference>
<dbReference type="Gene3D" id="2.60.40.3700">
    <property type="match status" value="1"/>
</dbReference>
<accession>A0A556PA33</accession>
<dbReference type="Proteomes" id="UP000316425">
    <property type="component" value="Unassembled WGS sequence"/>
</dbReference>
<evidence type="ECO:0008006" key="4">
    <source>
        <dbReference type="Google" id="ProtNLM"/>
    </source>
</evidence>
<comment type="caution">
    <text evidence="2">The sequence shown here is derived from an EMBL/GenBank/DDBJ whole genome shotgun (WGS) entry which is preliminary data.</text>
</comment>
<feature type="signal peptide" evidence="1">
    <location>
        <begin position="1"/>
        <end position="17"/>
    </location>
</feature>
<keyword evidence="1" id="KW-0732">Signal</keyword>
<feature type="chain" id="PRO_5038548002" description="Lipoprotein" evidence="1">
    <location>
        <begin position="18"/>
        <end position="172"/>
    </location>
</feature>
<proteinExistence type="predicted"/>
<dbReference type="NCBIfam" id="NF038094">
    <property type="entry name" value="CueP_fam"/>
    <property type="match status" value="1"/>
</dbReference>